<evidence type="ECO:0000313" key="5">
    <source>
        <dbReference type="Proteomes" id="UP000811609"/>
    </source>
</evidence>
<feature type="region of interest" description="Disordered" evidence="1">
    <location>
        <begin position="22"/>
        <end position="115"/>
    </location>
</feature>
<dbReference type="Proteomes" id="UP000811246">
    <property type="component" value="Chromosome 1"/>
</dbReference>
<protein>
    <recommendedName>
        <fullName evidence="6">Proline-rich protein</fullName>
    </recommendedName>
</protein>
<feature type="signal peptide" evidence="2">
    <location>
        <begin position="1"/>
        <end position="23"/>
    </location>
</feature>
<sequence length="115" mass="12696">MSPKYMLLMMLLGVVLLTTHTLADHHKPPRKPPHKPPSVEESPLEKDITTTLDGKPHKGGKGKGNKPPPNYKHPPTGTVGETDQQLEKEVTFPAGHKMPPKTYPPVHKVPRKPPT</sequence>
<dbReference type="Proteomes" id="UP000811609">
    <property type="component" value="Chromosome 1"/>
</dbReference>
<evidence type="ECO:0000313" key="3">
    <source>
        <dbReference type="EMBL" id="KAG6668660.1"/>
    </source>
</evidence>
<reference evidence="4" key="2">
    <citation type="submission" date="2021-01" db="EMBL/GenBank/DDBJ databases">
        <authorList>
            <person name="Lovell J.T."/>
            <person name="Bentley N."/>
            <person name="Bhattarai G."/>
            <person name="Jenkins J.W."/>
            <person name="Sreedasyam A."/>
            <person name="Alarcon Y."/>
            <person name="Bock C."/>
            <person name="Boston L."/>
            <person name="Carlson J."/>
            <person name="Cervantes K."/>
            <person name="Clermont K."/>
            <person name="Krom N."/>
            <person name="Kubenka K."/>
            <person name="Mamidi S."/>
            <person name="Mattison C."/>
            <person name="Monteros M."/>
            <person name="Pisani C."/>
            <person name="Plott C."/>
            <person name="Rajasekar S."/>
            <person name="Rhein H.S."/>
            <person name="Rohla C."/>
            <person name="Song M."/>
            <person name="Hilaire R.S."/>
            <person name="Shu S."/>
            <person name="Wells L."/>
            <person name="Wang X."/>
            <person name="Webber J."/>
            <person name="Heerema R.J."/>
            <person name="Klein P."/>
            <person name="Conner P."/>
            <person name="Grauke L."/>
            <person name="Grimwood J."/>
            <person name="Schmutz J."/>
            <person name="Randall J.J."/>
        </authorList>
    </citation>
    <scope>NUCLEOTIDE SEQUENCE</scope>
    <source>
        <tissue evidence="4">Leaf</tissue>
    </source>
</reference>
<reference evidence="3" key="1">
    <citation type="submission" date="2020-12" db="EMBL/GenBank/DDBJ databases">
        <title>WGS assembly of Carya illinoinensis cv. Pawnee.</title>
        <authorList>
            <person name="Platts A."/>
            <person name="Shu S."/>
            <person name="Wright S."/>
            <person name="Barry K."/>
            <person name="Edger P."/>
            <person name="Pires J.C."/>
            <person name="Schmutz J."/>
        </authorList>
    </citation>
    <scope>NUCLEOTIDE SEQUENCE</scope>
    <source>
        <tissue evidence="3">Leaf</tissue>
    </source>
</reference>
<evidence type="ECO:0000256" key="1">
    <source>
        <dbReference type="SAM" id="MobiDB-lite"/>
    </source>
</evidence>
<gene>
    <name evidence="3" type="ORF">CIPAW_01G186000</name>
    <name evidence="4" type="ORF">I3842_01G185500</name>
</gene>
<comment type="caution">
    <text evidence="3">The sequence shown here is derived from an EMBL/GenBank/DDBJ whole genome shotgun (WGS) entry which is preliminary data.</text>
</comment>
<feature type="chain" id="PRO_5035745933" description="Proline-rich protein" evidence="2">
    <location>
        <begin position="24"/>
        <end position="115"/>
    </location>
</feature>
<evidence type="ECO:0000313" key="4">
    <source>
        <dbReference type="EMBL" id="KAG6732602.1"/>
    </source>
</evidence>
<keyword evidence="5" id="KW-1185">Reference proteome</keyword>
<proteinExistence type="predicted"/>
<organism evidence="3 5">
    <name type="scientific">Carya illinoinensis</name>
    <name type="common">Pecan</name>
    <dbReference type="NCBI Taxonomy" id="32201"/>
    <lineage>
        <taxon>Eukaryota</taxon>
        <taxon>Viridiplantae</taxon>
        <taxon>Streptophyta</taxon>
        <taxon>Embryophyta</taxon>
        <taxon>Tracheophyta</taxon>
        <taxon>Spermatophyta</taxon>
        <taxon>Magnoliopsida</taxon>
        <taxon>eudicotyledons</taxon>
        <taxon>Gunneridae</taxon>
        <taxon>Pentapetalae</taxon>
        <taxon>rosids</taxon>
        <taxon>fabids</taxon>
        <taxon>Fagales</taxon>
        <taxon>Juglandaceae</taxon>
        <taxon>Carya</taxon>
    </lineage>
</organism>
<name>A0A8T1RMQ9_CARIL</name>
<evidence type="ECO:0000256" key="2">
    <source>
        <dbReference type="SAM" id="SignalP"/>
    </source>
</evidence>
<dbReference type="EMBL" id="CM031825">
    <property type="protein sequence ID" value="KAG6732602.1"/>
    <property type="molecule type" value="Genomic_DNA"/>
</dbReference>
<accession>A0A8T1RMQ9</accession>
<evidence type="ECO:0008006" key="6">
    <source>
        <dbReference type="Google" id="ProtNLM"/>
    </source>
</evidence>
<keyword evidence="2" id="KW-0732">Signal</keyword>
<dbReference type="EMBL" id="CM031809">
    <property type="protein sequence ID" value="KAG6668660.1"/>
    <property type="molecule type" value="Genomic_DNA"/>
</dbReference>
<dbReference type="AlphaFoldDB" id="A0A8T1RMQ9"/>